<evidence type="ECO:0000313" key="4">
    <source>
        <dbReference type="Proteomes" id="UP000800200"/>
    </source>
</evidence>
<proteinExistence type="predicted"/>
<feature type="region of interest" description="Disordered" evidence="1">
    <location>
        <begin position="215"/>
        <end position="247"/>
    </location>
</feature>
<name>A0A6A6DZ51_9PEZI</name>
<sequence length="270" mass="27820">MATKLLILFAASATAQLTTSFWMPKIYLGTERISYVASVVGADQDRLTLAASPANDTDYEALGLATGSTDTYTFASTLFEYSTSEMPRNVAGASSGEYAYSFKCEMQTADAEADCTVSYGPGIARGRCNTRSIPGYTSTQLWTFSDTDTAGVETIVRSFPGSPNTPIPDWCNEGSDAPVPSSALINDAPFQSTYFGTYEFIITAGEEKVSATTGGVVSTSSVEPTGSQASSGGTGSTAAATGAEGTGEAAPMNTVAPALAGLAAVAVFFL</sequence>
<evidence type="ECO:0000313" key="3">
    <source>
        <dbReference type="EMBL" id="KAF2183468.1"/>
    </source>
</evidence>
<evidence type="ECO:0000256" key="2">
    <source>
        <dbReference type="SAM" id="SignalP"/>
    </source>
</evidence>
<protein>
    <submittedName>
        <fullName evidence="3">Uncharacterized protein</fullName>
    </submittedName>
</protein>
<reference evidence="3" key="1">
    <citation type="journal article" date="2020" name="Stud. Mycol.">
        <title>101 Dothideomycetes genomes: a test case for predicting lifestyles and emergence of pathogens.</title>
        <authorList>
            <person name="Haridas S."/>
            <person name="Albert R."/>
            <person name="Binder M."/>
            <person name="Bloem J."/>
            <person name="Labutti K."/>
            <person name="Salamov A."/>
            <person name="Andreopoulos B."/>
            <person name="Baker S."/>
            <person name="Barry K."/>
            <person name="Bills G."/>
            <person name="Bluhm B."/>
            <person name="Cannon C."/>
            <person name="Castanera R."/>
            <person name="Culley D."/>
            <person name="Daum C."/>
            <person name="Ezra D."/>
            <person name="Gonzalez J."/>
            <person name="Henrissat B."/>
            <person name="Kuo A."/>
            <person name="Liang C."/>
            <person name="Lipzen A."/>
            <person name="Lutzoni F."/>
            <person name="Magnuson J."/>
            <person name="Mondo S."/>
            <person name="Nolan M."/>
            <person name="Ohm R."/>
            <person name="Pangilinan J."/>
            <person name="Park H.-J."/>
            <person name="Ramirez L."/>
            <person name="Alfaro M."/>
            <person name="Sun H."/>
            <person name="Tritt A."/>
            <person name="Yoshinaga Y."/>
            <person name="Zwiers L.-H."/>
            <person name="Turgeon B."/>
            <person name="Goodwin S."/>
            <person name="Spatafora J."/>
            <person name="Crous P."/>
            <person name="Grigoriev I."/>
        </authorList>
    </citation>
    <scope>NUCLEOTIDE SEQUENCE</scope>
    <source>
        <strain evidence="3">CBS 207.26</strain>
    </source>
</reference>
<accession>A0A6A6DZ51</accession>
<gene>
    <name evidence="3" type="ORF">K469DRAFT_710633</name>
</gene>
<evidence type="ECO:0000256" key="1">
    <source>
        <dbReference type="SAM" id="MobiDB-lite"/>
    </source>
</evidence>
<dbReference type="OrthoDB" id="3776815at2759"/>
<feature type="signal peptide" evidence="2">
    <location>
        <begin position="1"/>
        <end position="20"/>
    </location>
</feature>
<organism evidence="3 4">
    <name type="scientific">Zopfia rhizophila CBS 207.26</name>
    <dbReference type="NCBI Taxonomy" id="1314779"/>
    <lineage>
        <taxon>Eukaryota</taxon>
        <taxon>Fungi</taxon>
        <taxon>Dikarya</taxon>
        <taxon>Ascomycota</taxon>
        <taxon>Pezizomycotina</taxon>
        <taxon>Dothideomycetes</taxon>
        <taxon>Dothideomycetes incertae sedis</taxon>
        <taxon>Zopfiaceae</taxon>
        <taxon>Zopfia</taxon>
    </lineage>
</organism>
<keyword evidence="2" id="KW-0732">Signal</keyword>
<dbReference type="Proteomes" id="UP000800200">
    <property type="component" value="Unassembled WGS sequence"/>
</dbReference>
<keyword evidence="4" id="KW-1185">Reference proteome</keyword>
<dbReference type="AlphaFoldDB" id="A0A6A6DZ51"/>
<dbReference type="EMBL" id="ML994642">
    <property type="protein sequence ID" value="KAF2183468.1"/>
    <property type="molecule type" value="Genomic_DNA"/>
</dbReference>
<feature type="chain" id="PRO_5025545667" evidence="2">
    <location>
        <begin position="21"/>
        <end position="270"/>
    </location>
</feature>